<dbReference type="InterPro" id="IPR015424">
    <property type="entry name" value="PyrdxlP-dep_Trfase"/>
</dbReference>
<protein>
    <submittedName>
        <fullName evidence="6">Acetylornithine aminotransferase ArgD</fullName>
        <ecNumber evidence="6">2.6.1.11</ecNumber>
    </submittedName>
</protein>
<dbReference type="RefSeq" id="WP_011062908.1">
    <property type="nucleotide sequence ID" value="NC_021237.1"/>
</dbReference>
<name>A0A2C9ES41_PSEPH</name>
<dbReference type="AlphaFoldDB" id="A0A2C9ES41"/>
<reference evidence="7" key="1">
    <citation type="journal article" date="2014" name="Genome Announc.">
        <title>Full-genome sequence of the plant growth-promoting bacterium Pseudomonas protegens CHA0.</title>
        <authorList>
            <person name="Jousset A."/>
            <person name="Schuldes J."/>
            <person name="Keel C."/>
            <person name="Maurhofer M."/>
            <person name="Daniel R."/>
            <person name="Scheu S."/>
            <person name="Thuermer A."/>
        </authorList>
    </citation>
    <scope>NUCLEOTIDE SEQUENCE [LARGE SCALE GENOMIC DNA]</scope>
    <source>
        <strain evidence="7">DSM 19095 / LMG 27888 / CFBP 6595 / CHA0</strain>
    </source>
</reference>
<keyword evidence="4 5" id="KW-0663">Pyridoxal phosphate</keyword>
<sequence>MFTEAVAISVRRSAPSSPSVIRGKGCFLYDEQGKSFLDMSGGSGAANLGYQRDDLVEVLKRQSELLIHTGWNIDNPQRHEVVAKLEGLVPYAQASVFGAVTGAEAIEVALKIARAATGRQGVVYFHNSFHGKTQGALSVTSNRGFRKHLAGGDSLQLTALALDYDADQDPALAALWREQLAEDLRQAQQANCLPAALIIEPIQAAEGMYPVPLALLEAIVELGRTFGVITIFDEIYTGFGRTGTPFFSNPQLLPDLLVLGKALGNGLPISAVVGRPELVDCLGYAEHSSTFTLMPLACAVASKVLDIYHQEQPWQWAASNGAYLRQALEGLGAQDARVVNVRGRGMMLAFDFEGQGQGADVLALRNRLLEHGVIVRTGGRNPATVKLTPPLSISQQEIQAFMQTLQGVCRSL</sequence>
<keyword evidence="2 6" id="KW-0032">Aminotransferase</keyword>
<dbReference type="GO" id="GO:0003992">
    <property type="term" value="F:N2-acetyl-L-ornithine:2-oxoglutarate 5-aminotransferase activity"/>
    <property type="evidence" value="ECO:0007669"/>
    <property type="project" value="UniProtKB-EC"/>
</dbReference>
<comment type="cofactor">
    <cofactor evidence="1">
        <name>pyridoxal 5'-phosphate</name>
        <dbReference type="ChEBI" id="CHEBI:597326"/>
    </cofactor>
</comment>
<dbReference type="eggNOG" id="COG4992">
    <property type="taxonomic scope" value="Bacteria"/>
</dbReference>
<keyword evidence="3 6" id="KW-0808">Transferase</keyword>
<dbReference type="GO" id="GO:0030170">
    <property type="term" value="F:pyridoxal phosphate binding"/>
    <property type="evidence" value="ECO:0007669"/>
    <property type="project" value="InterPro"/>
</dbReference>
<proteinExistence type="inferred from homology"/>
<dbReference type="GO" id="GO:0042802">
    <property type="term" value="F:identical protein binding"/>
    <property type="evidence" value="ECO:0007669"/>
    <property type="project" value="TreeGrafter"/>
</dbReference>
<evidence type="ECO:0000256" key="1">
    <source>
        <dbReference type="ARBA" id="ARBA00001933"/>
    </source>
</evidence>
<dbReference type="InterPro" id="IPR015421">
    <property type="entry name" value="PyrdxlP-dep_Trfase_major"/>
</dbReference>
<dbReference type="KEGG" id="pprc:PFLCHA0_c47320"/>
<organism evidence="6 7">
    <name type="scientific">Pseudomonas protegens (strain DSM 19095 / LMG 27888 / CFBP 6595 / CHA0)</name>
    <dbReference type="NCBI Taxonomy" id="1124983"/>
    <lineage>
        <taxon>Bacteria</taxon>
        <taxon>Pseudomonadati</taxon>
        <taxon>Pseudomonadota</taxon>
        <taxon>Gammaproteobacteria</taxon>
        <taxon>Pseudomonadales</taxon>
        <taxon>Pseudomonadaceae</taxon>
        <taxon>Pseudomonas</taxon>
    </lineage>
</organism>
<evidence type="ECO:0000256" key="3">
    <source>
        <dbReference type="ARBA" id="ARBA00022679"/>
    </source>
</evidence>
<dbReference type="InterPro" id="IPR050103">
    <property type="entry name" value="Class-III_PLP-dep_AT"/>
</dbReference>
<accession>A0A2C9ES41</accession>
<evidence type="ECO:0000256" key="4">
    <source>
        <dbReference type="ARBA" id="ARBA00022898"/>
    </source>
</evidence>
<dbReference type="GeneID" id="57477732"/>
<dbReference type="PANTHER" id="PTHR11986:SF79">
    <property type="entry name" value="ACETYLORNITHINE AMINOTRANSFERASE, MITOCHONDRIAL"/>
    <property type="match status" value="1"/>
</dbReference>
<dbReference type="Proteomes" id="UP000013940">
    <property type="component" value="Chromosome"/>
</dbReference>
<dbReference type="Gene3D" id="3.90.1150.10">
    <property type="entry name" value="Aspartate Aminotransferase, domain 1"/>
    <property type="match status" value="1"/>
</dbReference>
<evidence type="ECO:0000313" key="7">
    <source>
        <dbReference type="Proteomes" id="UP000013940"/>
    </source>
</evidence>
<dbReference type="PANTHER" id="PTHR11986">
    <property type="entry name" value="AMINOTRANSFERASE CLASS III"/>
    <property type="match status" value="1"/>
</dbReference>
<evidence type="ECO:0000313" key="6">
    <source>
        <dbReference type="EMBL" id="AGL86483.1"/>
    </source>
</evidence>
<comment type="similarity">
    <text evidence="5">Belongs to the class-III pyridoxal-phosphate-dependent aminotransferase family.</text>
</comment>
<dbReference type="EC" id="2.6.1.11" evidence="6"/>
<dbReference type="CDD" id="cd00610">
    <property type="entry name" value="OAT_like"/>
    <property type="match status" value="1"/>
</dbReference>
<dbReference type="Pfam" id="PF00202">
    <property type="entry name" value="Aminotran_3"/>
    <property type="match status" value="1"/>
</dbReference>
<dbReference type="HOGENOM" id="CLU_016922_10_0_6"/>
<dbReference type="InterPro" id="IPR015422">
    <property type="entry name" value="PyrdxlP-dep_Trfase_small"/>
</dbReference>
<dbReference type="EMBL" id="CP003190">
    <property type="protein sequence ID" value="AGL86483.1"/>
    <property type="molecule type" value="Genomic_DNA"/>
</dbReference>
<evidence type="ECO:0000256" key="2">
    <source>
        <dbReference type="ARBA" id="ARBA00022576"/>
    </source>
</evidence>
<evidence type="ECO:0000256" key="5">
    <source>
        <dbReference type="RuleBase" id="RU003560"/>
    </source>
</evidence>
<gene>
    <name evidence="6" type="primary">argD3</name>
    <name evidence="6" type="ORF">PFLCHA0_c47320</name>
</gene>
<dbReference type="InterPro" id="IPR005814">
    <property type="entry name" value="Aminotrans_3"/>
</dbReference>
<dbReference type="SUPFAM" id="SSF53383">
    <property type="entry name" value="PLP-dependent transferases"/>
    <property type="match status" value="1"/>
</dbReference>
<dbReference type="PIRSF" id="PIRSF000521">
    <property type="entry name" value="Transaminase_4ab_Lys_Orn"/>
    <property type="match status" value="1"/>
</dbReference>
<dbReference type="Gene3D" id="3.40.640.10">
    <property type="entry name" value="Type I PLP-dependent aspartate aminotransferase-like (Major domain)"/>
    <property type="match status" value="1"/>
</dbReference>